<dbReference type="KEGG" id="pbv:AR543_00145"/>
<organism evidence="1 2">
    <name type="scientific">Paenibacillus bovis</name>
    <dbReference type="NCBI Taxonomy" id="1616788"/>
    <lineage>
        <taxon>Bacteria</taxon>
        <taxon>Bacillati</taxon>
        <taxon>Bacillota</taxon>
        <taxon>Bacilli</taxon>
        <taxon>Bacillales</taxon>
        <taxon>Paenibacillaceae</taxon>
        <taxon>Paenibacillus</taxon>
    </lineage>
</organism>
<protein>
    <submittedName>
        <fullName evidence="1">Uncharacterized protein</fullName>
    </submittedName>
</protein>
<dbReference type="AlphaFoldDB" id="A0A172ZAD9"/>
<sequence>MPLFPFLRSVGMHQFGIQYYQATMPQIMVIVAGEDINRATNTEYIQNETEYHYNLAANQIEH</sequence>
<evidence type="ECO:0000313" key="1">
    <source>
        <dbReference type="EMBL" id="ANF94596.1"/>
    </source>
</evidence>
<reference evidence="2" key="1">
    <citation type="submission" date="2015-10" db="EMBL/GenBank/DDBJ databases">
        <title>Genome of Paenibacillus bovis sp. nov.</title>
        <authorList>
            <person name="Wu Z."/>
            <person name="Gao C."/>
            <person name="Liu Z."/>
            <person name="Zheng H."/>
        </authorList>
    </citation>
    <scope>NUCLEOTIDE SEQUENCE [LARGE SCALE GENOMIC DNA]</scope>
    <source>
        <strain evidence="2">BD3526</strain>
    </source>
</reference>
<name>A0A172ZAD9_9BACL</name>
<reference evidence="1 2" key="2">
    <citation type="journal article" date="2016" name="Int. J. Syst. Evol. Microbiol.">
        <title>Paenibacillus bovis sp. nov., isolated from raw yak (Bos grunniens) milk.</title>
        <authorList>
            <person name="Gao C."/>
            <person name="Han J."/>
            <person name="Liu Z."/>
            <person name="Xu X."/>
            <person name="Hang F."/>
            <person name="Wu Z."/>
        </authorList>
    </citation>
    <scope>NUCLEOTIDE SEQUENCE [LARGE SCALE GENOMIC DNA]</scope>
    <source>
        <strain evidence="1 2">BD3526</strain>
    </source>
</reference>
<proteinExistence type="predicted"/>
<accession>A0A172ZAD9</accession>
<dbReference type="Proteomes" id="UP000078148">
    <property type="component" value="Chromosome"/>
</dbReference>
<evidence type="ECO:0000313" key="2">
    <source>
        <dbReference type="Proteomes" id="UP000078148"/>
    </source>
</evidence>
<dbReference type="EMBL" id="CP013023">
    <property type="protein sequence ID" value="ANF94596.1"/>
    <property type="molecule type" value="Genomic_DNA"/>
</dbReference>
<gene>
    <name evidence="1" type="ORF">AR543_00145</name>
</gene>
<keyword evidence="2" id="KW-1185">Reference proteome</keyword>